<evidence type="ECO:0000256" key="1">
    <source>
        <dbReference type="SAM" id="MobiDB-lite"/>
    </source>
</evidence>
<dbReference type="Proteomes" id="UP000319894">
    <property type="component" value="Unassembled WGS sequence"/>
</dbReference>
<comment type="caution">
    <text evidence="3">The sequence shown here is derived from an EMBL/GenBank/DDBJ whole genome shotgun (WGS) entry which is preliminary data.</text>
</comment>
<dbReference type="InterPro" id="IPR052537">
    <property type="entry name" value="Extradiol_RC_dioxygenase"/>
</dbReference>
<dbReference type="Gene3D" id="3.10.180.10">
    <property type="entry name" value="2,3-Dihydroxybiphenyl 1,2-Dioxygenase, domain 1"/>
    <property type="match status" value="2"/>
</dbReference>
<dbReference type="Pfam" id="PF00903">
    <property type="entry name" value="Glyoxalase"/>
    <property type="match status" value="2"/>
</dbReference>
<dbReference type="AlphaFoldDB" id="A0A554MYX4"/>
<sequence>MVETDGIHHVTAISGDPTRNATFYIETLGLRLVKRTVNHDDTHTYHLYFGDGEGTPGTNITFFPWTDEGRPGEFGAGQTQYTAYAVPTGSLDYWADRLADHSVDAERVTVFGEERLRFADPDGIGLELVPTDAERPGTPWADSPVPAEHQLVAFAGVTLALEDPSVTAEVLTAIGYERVATDGDATRYDTGAEGPGTWVDLVETDAPQGRMGVGTVHHVAFRMADEAEQRATQEALADVGLDATEIIDRKYFKAIYAREPEGVLFEFATMGPGFDADEPVESLGERLTLPERLEGEREEIEAALPEFEPPRPSSTAPSSADD</sequence>
<feature type="region of interest" description="Disordered" evidence="1">
    <location>
        <begin position="287"/>
        <end position="322"/>
    </location>
</feature>
<dbReference type="InParanoid" id="A0A554MYX4"/>
<evidence type="ECO:0000259" key="2">
    <source>
        <dbReference type="PROSITE" id="PS51819"/>
    </source>
</evidence>
<evidence type="ECO:0000313" key="3">
    <source>
        <dbReference type="EMBL" id="TSD09970.1"/>
    </source>
</evidence>
<feature type="domain" description="VOC" evidence="2">
    <location>
        <begin position="6"/>
        <end position="131"/>
    </location>
</feature>
<dbReference type="InterPro" id="IPR004360">
    <property type="entry name" value="Glyas_Fos-R_dOase_dom"/>
</dbReference>
<dbReference type="EMBL" id="QMDX01000009">
    <property type="protein sequence ID" value="TSD09970.1"/>
    <property type="molecule type" value="Genomic_DNA"/>
</dbReference>
<keyword evidence="4" id="KW-1185">Reference proteome</keyword>
<keyword evidence="3" id="KW-0560">Oxidoreductase</keyword>
<protein>
    <submittedName>
        <fullName evidence="3">Ring-cleaving dioxygenase</fullName>
    </submittedName>
</protein>
<dbReference type="RefSeq" id="WP_144262659.1">
    <property type="nucleotide sequence ID" value="NZ_QMDX01000009.1"/>
</dbReference>
<dbReference type="InterPro" id="IPR037523">
    <property type="entry name" value="VOC_core"/>
</dbReference>
<dbReference type="OrthoDB" id="9710at2157"/>
<evidence type="ECO:0000313" key="4">
    <source>
        <dbReference type="Proteomes" id="UP000319894"/>
    </source>
</evidence>
<organism evidence="3 4">
    <name type="scientific">Haloglomus irregulare</name>
    <dbReference type="NCBI Taxonomy" id="2234134"/>
    <lineage>
        <taxon>Archaea</taxon>
        <taxon>Methanobacteriati</taxon>
        <taxon>Methanobacteriota</taxon>
        <taxon>Stenosarchaea group</taxon>
        <taxon>Halobacteria</taxon>
        <taxon>Halobacteriales</taxon>
        <taxon>Natronomonadaceae</taxon>
        <taxon>Haloglomus</taxon>
    </lineage>
</organism>
<feature type="compositionally biased region" description="Low complexity" evidence="1">
    <location>
        <begin position="313"/>
        <end position="322"/>
    </location>
</feature>
<dbReference type="CDD" id="cd08347">
    <property type="entry name" value="PcpA_C_like"/>
    <property type="match status" value="1"/>
</dbReference>
<name>A0A554MYX4_9EURY</name>
<dbReference type="PANTHER" id="PTHR36110">
    <property type="entry name" value="RING-CLEAVING DIOXYGENASE MHQE-RELATED"/>
    <property type="match status" value="1"/>
</dbReference>
<accession>A0A554MYX4</accession>
<dbReference type="SUPFAM" id="SSF54593">
    <property type="entry name" value="Glyoxalase/Bleomycin resistance protein/Dihydroxybiphenyl dioxygenase"/>
    <property type="match status" value="1"/>
</dbReference>
<keyword evidence="3" id="KW-0223">Dioxygenase</keyword>
<reference evidence="3 4" key="1">
    <citation type="submission" date="2018-06" db="EMBL/GenBank/DDBJ databases">
        <title>Natronomonas sp. F16-60 a new haloarchaeon isolated from a solar saltern of Isla Cristina, Huelva, Spain.</title>
        <authorList>
            <person name="Duran-Viseras A."/>
            <person name="Sanchez-Porro C."/>
            <person name="Ventosa A."/>
        </authorList>
    </citation>
    <scope>NUCLEOTIDE SEQUENCE [LARGE SCALE GENOMIC DNA]</scope>
    <source>
        <strain evidence="3 4">F16-60</strain>
    </source>
</reference>
<dbReference type="GO" id="GO:0051213">
    <property type="term" value="F:dioxygenase activity"/>
    <property type="evidence" value="ECO:0007669"/>
    <property type="project" value="UniProtKB-KW"/>
</dbReference>
<dbReference type="InterPro" id="IPR029068">
    <property type="entry name" value="Glyas_Bleomycin-R_OHBP_Dase"/>
</dbReference>
<dbReference type="PROSITE" id="PS51819">
    <property type="entry name" value="VOC"/>
    <property type="match status" value="2"/>
</dbReference>
<proteinExistence type="predicted"/>
<gene>
    <name evidence="3" type="ORF">DP107_13345</name>
</gene>
<dbReference type="PANTHER" id="PTHR36110:SF4">
    <property type="entry name" value="RING-CLEAVING DIOXYGENASE MHQA-RELATED"/>
    <property type="match status" value="1"/>
</dbReference>
<feature type="domain" description="VOC" evidence="2">
    <location>
        <begin position="153"/>
        <end position="270"/>
    </location>
</feature>